<keyword evidence="3" id="KW-0997">Cell inner membrane</keyword>
<feature type="transmembrane region" description="Helical" evidence="8">
    <location>
        <begin position="30"/>
        <end position="46"/>
    </location>
</feature>
<dbReference type="RefSeq" id="WP_092477923.1">
    <property type="nucleotide sequence ID" value="NZ_FOHN01000012.1"/>
</dbReference>
<evidence type="ECO:0000256" key="8">
    <source>
        <dbReference type="SAM" id="Phobius"/>
    </source>
</evidence>
<dbReference type="PANTHER" id="PTHR34390:SF1">
    <property type="entry name" value="SUCCINATE TRANSPORTER SUBUNIT YJJB-RELATED"/>
    <property type="match status" value="1"/>
</dbReference>
<feature type="domain" description="Threonine/Serine exporter ThrE" evidence="9">
    <location>
        <begin position="9"/>
        <end position="133"/>
    </location>
</feature>
<evidence type="ECO:0000256" key="6">
    <source>
        <dbReference type="ARBA" id="ARBA00023136"/>
    </source>
</evidence>
<reference evidence="10 11" key="1">
    <citation type="submission" date="2016-10" db="EMBL/GenBank/DDBJ databases">
        <authorList>
            <person name="de Groot N.N."/>
        </authorList>
    </citation>
    <scope>NUCLEOTIDE SEQUENCE [LARGE SCALE GENOMIC DNA]</scope>
    <source>
        <strain evidence="10 11">DSM 1801</strain>
    </source>
</reference>
<evidence type="ECO:0000256" key="1">
    <source>
        <dbReference type="ARBA" id="ARBA00004651"/>
    </source>
</evidence>
<dbReference type="AlphaFoldDB" id="A0A1I0CYY1"/>
<organism evidence="10 11">
    <name type="scientific">[Clostridium] polysaccharolyticum</name>
    <dbReference type="NCBI Taxonomy" id="29364"/>
    <lineage>
        <taxon>Bacteria</taxon>
        <taxon>Bacillati</taxon>
        <taxon>Bacillota</taxon>
        <taxon>Clostridia</taxon>
        <taxon>Lachnospirales</taxon>
        <taxon>Lachnospiraceae</taxon>
    </lineage>
</organism>
<dbReference type="GO" id="GO:0015744">
    <property type="term" value="P:succinate transport"/>
    <property type="evidence" value="ECO:0007669"/>
    <property type="project" value="TreeGrafter"/>
</dbReference>
<evidence type="ECO:0000256" key="5">
    <source>
        <dbReference type="ARBA" id="ARBA00022989"/>
    </source>
</evidence>
<dbReference type="EMBL" id="FOHN01000012">
    <property type="protein sequence ID" value="SET25077.1"/>
    <property type="molecule type" value="Genomic_DNA"/>
</dbReference>
<evidence type="ECO:0000256" key="3">
    <source>
        <dbReference type="ARBA" id="ARBA00022519"/>
    </source>
</evidence>
<comment type="subcellular location">
    <subcellularLocation>
        <location evidence="1">Cell membrane</location>
        <topology evidence="1">Multi-pass membrane protein</topology>
    </subcellularLocation>
</comment>
<feature type="transmembrane region" description="Helical" evidence="8">
    <location>
        <begin position="5"/>
        <end position="23"/>
    </location>
</feature>
<dbReference type="Proteomes" id="UP000199800">
    <property type="component" value="Unassembled WGS sequence"/>
</dbReference>
<dbReference type="STRING" id="29364.SAMN04487772_11231"/>
<keyword evidence="2" id="KW-1003">Cell membrane</keyword>
<sequence length="151" mass="16701">MFLKWLLECFYCFIISVGFCVIFNVKGKDVFYGGFGSALGCFLYLICQSRFGSIVGGYFIATVATTLYSEYMAVNRKKPSTIFLIPSIIPFVPGGIVFRAMSAWLNGDQNELLVQGRYSITVAGAIALGIIIGISFVRLQKSSIKLLRSKF</sequence>
<dbReference type="GO" id="GO:0005886">
    <property type="term" value="C:plasma membrane"/>
    <property type="evidence" value="ECO:0007669"/>
    <property type="project" value="UniProtKB-SubCell"/>
</dbReference>
<dbReference type="InterPro" id="IPR024528">
    <property type="entry name" value="ThrE_2"/>
</dbReference>
<evidence type="ECO:0000313" key="11">
    <source>
        <dbReference type="Proteomes" id="UP000199800"/>
    </source>
</evidence>
<dbReference type="OrthoDB" id="9810047at2"/>
<feature type="transmembrane region" description="Helical" evidence="8">
    <location>
        <begin position="118"/>
        <end position="139"/>
    </location>
</feature>
<evidence type="ECO:0000256" key="7">
    <source>
        <dbReference type="ARBA" id="ARBA00034125"/>
    </source>
</evidence>
<feature type="transmembrane region" description="Helical" evidence="8">
    <location>
        <begin position="52"/>
        <end position="69"/>
    </location>
</feature>
<keyword evidence="4 8" id="KW-0812">Transmembrane</keyword>
<evidence type="ECO:0000313" key="10">
    <source>
        <dbReference type="EMBL" id="SET25077.1"/>
    </source>
</evidence>
<dbReference type="PANTHER" id="PTHR34390">
    <property type="entry name" value="UPF0442 PROTEIN YJJB-RELATED"/>
    <property type="match status" value="1"/>
</dbReference>
<keyword evidence="5 8" id="KW-1133">Transmembrane helix</keyword>
<accession>A0A1I0CYY1</accession>
<protein>
    <submittedName>
        <fullName evidence="10">Uncharacterized membrane protein YjjB, DUF3815 family</fullName>
    </submittedName>
</protein>
<feature type="transmembrane region" description="Helical" evidence="8">
    <location>
        <begin position="81"/>
        <end position="98"/>
    </location>
</feature>
<evidence type="ECO:0000256" key="2">
    <source>
        <dbReference type="ARBA" id="ARBA00022475"/>
    </source>
</evidence>
<comment type="similarity">
    <text evidence="7">Belongs to the ThrE exporter (TC 2.A.79) family.</text>
</comment>
<proteinExistence type="inferred from homology"/>
<dbReference type="Pfam" id="PF12821">
    <property type="entry name" value="ThrE_2"/>
    <property type="match status" value="1"/>
</dbReference>
<evidence type="ECO:0000259" key="9">
    <source>
        <dbReference type="Pfam" id="PF12821"/>
    </source>
</evidence>
<gene>
    <name evidence="10" type="ORF">SAMN04487772_11231</name>
</gene>
<name>A0A1I0CYY1_9FIRM</name>
<evidence type="ECO:0000256" key="4">
    <source>
        <dbReference type="ARBA" id="ARBA00022692"/>
    </source>
</evidence>
<dbReference type="InterPro" id="IPR050539">
    <property type="entry name" value="ThrE_Dicarb/AminoAcid_Exp"/>
</dbReference>
<keyword evidence="6 8" id="KW-0472">Membrane</keyword>
<keyword evidence="11" id="KW-1185">Reference proteome</keyword>